<reference evidence="2" key="1">
    <citation type="submission" date="2015-05" db="UniProtKB">
        <authorList>
            <consortium name="EnsemblMetazoa"/>
        </authorList>
    </citation>
    <scope>IDENTIFICATION</scope>
</reference>
<dbReference type="PROSITE" id="PS00678">
    <property type="entry name" value="WD_REPEATS_1"/>
    <property type="match status" value="1"/>
</dbReference>
<evidence type="ECO:0000313" key="3">
    <source>
        <dbReference type="Proteomes" id="UP000015103"/>
    </source>
</evidence>
<dbReference type="PANTHER" id="PTHR22840">
    <property type="entry name" value="WD REPEAT-CONTAINING PROTEIN 36"/>
    <property type="match status" value="1"/>
</dbReference>
<keyword evidence="3" id="KW-1185">Reference proteome</keyword>
<proteinExistence type="predicted"/>
<dbReference type="InterPro" id="IPR007319">
    <property type="entry name" value="WDR36/Utp21_C"/>
</dbReference>
<dbReference type="FunCoup" id="T1HSV7">
    <property type="interactions" value="1337"/>
</dbReference>
<dbReference type="SUPFAM" id="SSF50998">
    <property type="entry name" value="Quinoprotein alcohol dehydrogenase-like"/>
    <property type="match status" value="1"/>
</dbReference>
<dbReference type="EMBL" id="ACPB03033078">
    <property type="status" value="NOT_ANNOTATED_CDS"/>
    <property type="molecule type" value="Genomic_DNA"/>
</dbReference>
<dbReference type="Gene3D" id="2.130.10.10">
    <property type="entry name" value="YVTN repeat-like/Quinoprotein amine dehydrogenase"/>
    <property type="match status" value="1"/>
</dbReference>
<feature type="domain" description="WDR36/Utp21 C-terminal" evidence="1">
    <location>
        <begin position="276"/>
        <end position="476"/>
    </location>
</feature>
<dbReference type="GO" id="GO:0032040">
    <property type="term" value="C:small-subunit processome"/>
    <property type="evidence" value="ECO:0007669"/>
    <property type="project" value="InterPro"/>
</dbReference>
<evidence type="ECO:0000313" key="2">
    <source>
        <dbReference type="EnsemblMetazoa" id="RPRC007127-PA"/>
    </source>
</evidence>
<dbReference type="InParanoid" id="T1HSV7"/>
<dbReference type="InterPro" id="IPR019775">
    <property type="entry name" value="WD40_repeat_CS"/>
</dbReference>
<dbReference type="AlphaFoldDB" id="T1HSV7"/>
<dbReference type="STRING" id="13249.T1HSV7"/>
<dbReference type="SMART" id="SM00320">
    <property type="entry name" value="WD40"/>
    <property type="match status" value="3"/>
</dbReference>
<dbReference type="EnsemblMetazoa" id="RPRC007127-RA">
    <property type="protein sequence ID" value="RPRC007127-PA"/>
    <property type="gene ID" value="RPRC007127"/>
</dbReference>
<dbReference type="InterPro" id="IPR015943">
    <property type="entry name" value="WD40/YVTN_repeat-like_dom_sf"/>
</dbReference>
<organism evidence="2 3">
    <name type="scientific">Rhodnius prolixus</name>
    <name type="common">Triatomid bug</name>
    <dbReference type="NCBI Taxonomy" id="13249"/>
    <lineage>
        <taxon>Eukaryota</taxon>
        <taxon>Metazoa</taxon>
        <taxon>Ecdysozoa</taxon>
        <taxon>Arthropoda</taxon>
        <taxon>Hexapoda</taxon>
        <taxon>Insecta</taxon>
        <taxon>Pterygota</taxon>
        <taxon>Neoptera</taxon>
        <taxon>Paraneoptera</taxon>
        <taxon>Hemiptera</taxon>
        <taxon>Heteroptera</taxon>
        <taxon>Panheteroptera</taxon>
        <taxon>Cimicomorpha</taxon>
        <taxon>Reduviidae</taxon>
        <taxon>Triatominae</taxon>
        <taxon>Rhodnius</taxon>
    </lineage>
</organism>
<dbReference type="Proteomes" id="UP000015103">
    <property type="component" value="Unassembled WGS sequence"/>
</dbReference>
<protein>
    <submittedName>
        <fullName evidence="2">WD_REPEATS_REGION domain-containing protein</fullName>
    </submittedName>
</protein>
<dbReference type="InterPro" id="IPR001680">
    <property type="entry name" value="WD40_rpt"/>
</dbReference>
<accession>T1HSV7</accession>
<dbReference type="PROSITE" id="PS50082">
    <property type="entry name" value="WD_REPEATS_2"/>
    <property type="match status" value="1"/>
</dbReference>
<dbReference type="InterPro" id="IPR011047">
    <property type="entry name" value="Quinoprotein_ADH-like_sf"/>
</dbReference>
<dbReference type="VEuPathDB" id="VectorBase:RPRC007127"/>
<dbReference type="GO" id="GO:0034388">
    <property type="term" value="C:Pwp2p-containing subcomplex of 90S preribosome"/>
    <property type="evidence" value="ECO:0007669"/>
    <property type="project" value="TreeGrafter"/>
</dbReference>
<dbReference type="Pfam" id="PF25168">
    <property type="entry name" value="Beta-prop_WDR36-Utp21_2nd"/>
    <property type="match status" value="1"/>
</dbReference>
<dbReference type="PANTHER" id="PTHR22840:SF12">
    <property type="entry name" value="WD REPEAT-CONTAINING PROTEIN 36"/>
    <property type="match status" value="1"/>
</dbReference>
<dbReference type="eggNOG" id="KOG1539">
    <property type="taxonomic scope" value="Eukaryota"/>
</dbReference>
<evidence type="ECO:0000259" key="1">
    <source>
        <dbReference type="Pfam" id="PF04192"/>
    </source>
</evidence>
<dbReference type="PROSITE" id="PS50294">
    <property type="entry name" value="WD_REPEATS_REGION"/>
    <property type="match status" value="1"/>
</dbReference>
<dbReference type="OMA" id="IFLWTNK"/>
<sequence>MGDHKLLPERWSNGREKFTVSATSVHVTQCGNFVVVGYSSGHVDRFNIQSGLHRCTYGDPAAHKGQIRGVTVDTLNQFTISGCNGGLVKFWEFVSKTGSTCVAKCVRVTLGSPISFFRTHGESSLIGIILDDFYVVLVDVETKKVVRKFSGHTAQITDVAFSPDARWIITASIDRTIRTWDIPTSTLIDIFKVDSPCTSLTMSPSGQYLATTHVSYLGIFLWTNKTLFSHVSLKPIKEDEEAPLLTLPHSTGVEAAIEVEGDESDQEDDSCDKSPEQIESLITLSGLSSARWANLLDIDLIKSRNKPKDPVVTEAAPFFLPTIASMDIKFDLASAPSEEERIKSVSLDAFSSQTPFAKYLANSVNTEDYNNVILRLKDMGPSAIYTEINAFGFDISNSTNLIKQFMKVINYMFITNKNFELAQSYLGLLLKIHGDIISRSSELLECLREIQELQQKEWDKLQGNIQYCLCVIDSLKM</sequence>
<dbReference type="HOGENOM" id="CLU_002774_3_0_1"/>
<dbReference type="GO" id="GO:0006364">
    <property type="term" value="P:rRNA processing"/>
    <property type="evidence" value="ECO:0007669"/>
    <property type="project" value="InterPro"/>
</dbReference>
<dbReference type="Pfam" id="PF04192">
    <property type="entry name" value="Utp21"/>
    <property type="match status" value="1"/>
</dbReference>
<name>T1HSV7_RHOPR</name>